<accession>K1PDD1</accession>
<dbReference type="InterPro" id="IPR026645">
    <property type="entry name" value="Dermatopontin"/>
</dbReference>
<dbReference type="EMBL" id="JH817881">
    <property type="protein sequence ID" value="EKC19513.1"/>
    <property type="molecule type" value="Genomic_DNA"/>
</dbReference>
<dbReference type="GO" id="GO:0005576">
    <property type="term" value="C:extracellular region"/>
    <property type="evidence" value="ECO:0007669"/>
    <property type="project" value="UniProtKB-SubCell"/>
</dbReference>
<keyword evidence="4" id="KW-1015">Disulfide bond</keyword>
<evidence type="ECO:0000256" key="2">
    <source>
        <dbReference type="ARBA" id="ARBA00008712"/>
    </source>
</evidence>
<sequence>MGRRHMQLMHSCSACYVNSYDAMVIHTCPNGGYLNGVCGVHDNFTEDRRYKCRCCTPRSGNFYFYLNAQR</sequence>
<dbReference type="Pfam" id="PF14704">
    <property type="entry name" value="DERM"/>
    <property type="match status" value="1"/>
</dbReference>
<gene>
    <name evidence="5" type="ORF">CGI_10008370</name>
</gene>
<comment type="subcellular location">
    <subcellularLocation>
        <location evidence="1">Secreted</location>
    </subcellularLocation>
</comment>
<name>K1PDD1_MAGGI</name>
<dbReference type="AlphaFoldDB" id="K1PDD1"/>
<dbReference type="HOGENOM" id="CLU_2760300_0_0_1"/>
<evidence type="ECO:0000313" key="5">
    <source>
        <dbReference type="EMBL" id="EKC19513.1"/>
    </source>
</evidence>
<evidence type="ECO:0000256" key="3">
    <source>
        <dbReference type="ARBA" id="ARBA00022525"/>
    </source>
</evidence>
<comment type="similarity">
    <text evidence="2">Belongs to the dermatopontin family.</text>
</comment>
<protein>
    <submittedName>
        <fullName evidence="5">Uncharacterized protein</fullName>
    </submittedName>
</protein>
<organism evidence="5">
    <name type="scientific">Magallana gigas</name>
    <name type="common">Pacific oyster</name>
    <name type="synonym">Crassostrea gigas</name>
    <dbReference type="NCBI Taxonomy" id="29159"/>
    <lineage>
        <taxon>Eukaryota</taxon>
        <taxon>Metazoa</taxon>
        <taxon>Spiralia</taxon>
        <taxon>Lophotrochozoa</taxon>
        <taxon>Mollusca</taxon>
        <taxon>Bivalvia</taxon>
        <taxon>Autobranchia</taxon>
        <taxon>Pteriomorphia</taxon>
        <taxon>Ostreida</taxon>
        <taxon>Ostreoidea</taxon>
        <taxon>Ostreidae</taxon>
        <taxon>Magallana</taxon>
    </lineage>
</organism>
<reference evidence="5" key="1">
    <citation type="journal article" date="2012" name="Nature">
        <title>The oyster genome reveals stress adaptation and complexity of shell formation.</title>
        <authorList>
            <person name="Zhang G."/>
            <person name="Fang X."/>
            <person name="Guo X."/>
            <person name="Li L."/>
            <person name="Luo R."/>
            <person name="Xu F."/>
            <person name="Yang P."/>
            <person name="Zhang L."/>
            <person name="Wang X."/>
            <person name="Qi H."/>
            <person name="Xiong Z."/>
            <person name="Que H."/>
            <person name="Xie Y."/>
            <person name="Holland P.W."/>
            <person name="Paps J."/>
            <person name="Zhu Y."/>
            <person name="Wu F."/>
            <person name="Chen Y."/>
            <person name="Wang J."/>
            <person name="Peng C."/>
            <person name="Meng J."/>
            <person name="Yang L."/>
            <person name="Liu J."/>
            <person name="Wen B."/>
            <person name="Zhang N."/>
            <person name="Huang Z."/>
            <person name="Zhu Q."/>
            <person name="Feng Y."/>
            <person name="Mount A."/>
            <person name="Hedgecock D."/>
            <person name="Xu Z."/>
            <person name="Liu Y."/>
            <person name="Domazet-Loso T."/>
            <person name="Du Y."/>
            <person name="Sun X."/>
            <person name="Zhang S."/>
            <person name="Liu B."/>
            <person name="Cheng P."/>
            <person name="Jiang X."/>
            <person name="Li J."/>
            <person name="Fan D."/>
            <person name="Wang W."/>
            <person name="Fu W."/>
            <person name="Wang T."/>
            <person name="Wang B."/>
            <person name="Zhang J."/>
            <person name="Peng Z."/>
            <person name="Li Y."/>
            <person name="Li N."/>
            <person name="Wang J."/>
            <person name="Chen M."/>
            <person name="He Y."/>
            <person name="Tan F."/>
            <person name="Song X."/>
            <person name="Zheng Q."/>
            <person name="Huang R."/>
            <person name="Yang H."/>
            <person name="Du X."/>
            <person name="Chen L."/>
            <person name="Yang M."/>
            <person name="Gaffney P.M."/>
            <person name="Wang S."/>
            <person name="Luo L."/>
            <person name="She Z."/>
            <person name="Ming Y."/>
            <person name="Huang W."/>
            <person name="Zhang S."/>
            <person name="Huang B."/>
            <person name="Zhang Y."/>
            <person name="Qu T."/>
            <person name="Ni P."/>
            <person name="Miao G."/>
            <person name="Wang J."/>
            <person name="Wang Q."/>
            <person name="Steinberg C.E."/>
            <person name="Wang H."/>
            <person name="Li N."/>
            <person name="Qian L."/>
            <person name="Zhang G."/>
            <person name="Li Y."/>
            <person name="Yang H."/>
            <person name="Liu X."/>
            <person name="Wang J."/>
            <person name="Yin Y."/>
            <person name="Wang J."/>
        </authorList>
    </citation>
    <scope>NUCLEOTIDE SEQUENCE [LARGE SCALE GENOMIC DNA]</scope>
    <source>
        <strain evidence="5">05x7-T-G4-1.051#20</strain>
    </source>
</reference>
<evidence type="ECO:0000256" key="1">
    <source>
        <dbReference type="ARBA" id="ARBA00004613"/>
    </source>
</evidence>
<keyword evidence="3" id="KW-0964">Secreted</keyword>
<dbReference type="InParanoid" id="K1PDD1"/>
<evidence type="ECO:0000256" key="4">
    <source>
        <dbReference type="ARBA" id="ARBA00023157"/>
    </source>
</evidence>
<proteinExistence type="inferred from homology"/>